<dbReference type="OrthoDB" id="9797747at2"/>
<dbReference type="PRINTS" id="PR01727">
    <property type="entry name" value="DNABINDINGHU"/>
</dbReference>
<evidence type="ECO:0000256" key="6">
    <source>
        <dbReference type="ARBA" id="ARBA00023125"/>
    </source>
</evidence>
<comment type="function">
    <text evidence="9 10 12">This protein is one of the two subunits of integration host factor, a specific DNA-binding protein that functions in genetic recombination as well as in transcriptional and translational control.</text>
</comment>
<name>A0A069P617_9BURK</name>
<dbReference type="FunFam" id="4.10.520.10:FF:000002">
    <property type="entry name" value="Integration host factor subunit alpha"/>
    <property type="match status" value="1"/>
</dbReference>
<dbReference type="Proteomes" id="UP000027439">
    <property type="component" value="Unassembled WGS sequence"/>
</dbReference>
<dbReference type="AlphaFoldDB" id="A0A069P617"/>
<dbReference type="SMART" id="SM00411">
    <property type="entry name" value="BHL"/>
    <property type="match status" value="1"/>
</dbReference>
<dbReference type="NCBIfam" id="TIGR00987">
    <property type="entry name" value="himA"/>
    <property type="match status" value="1"/>
</dbReference>
<sequence>MNQMNSSDFEALLSAQRSAMTRDSTASGAMPNDTPTLTKAELAEMLFDHVGLNKREAKDMVEAFFEVIRDALESGDSVKLSGFGNFQLRDKPQRPGRNPKTGEAIPIAARRVVTFHASQKLKALVETGAETSLTR</sequence>
<dbReference type="NCBIfam" id="NF001401">
    <property type="entry name" value="PRK00285.1"/>
    <property type="match status" value="1"/>
</dbReference>
<evidence type="ECO:0000256" key="12">
    <source>
        <dbReference type="RuleBase" id="RU004485"/>
    </source>
</evidence>
<dbReference type="Pfam" id="PF00216">
    <property type="entry name" value="Bac_DNA_binding"/>
    <property type="match status" value="1"/>
</dbReference>
<proteinExistence type="inferred from homology"/>
<evidence type="ECO:0000313" key="14">
    <source>
        <dbReference type="EMBL" id="KDR32746.1"/>
    </source>
</evidence>
<dbReference type="InterPro" id="IPR000119">
    <property type="entry name" value="Hist_DNA-bd"/>
</dbReference>
<evidence type="ECO:0000256" key="3">
    <source>
        <dbReference type="ARBA" id="ARBA00018329"/>
    </source>
</evidence>
<dbReference type="RefSeq" id="WP_035967004.1">
    <property type="nucleotide sequence ID" value="NZ_BMEG01000001.1"/>
</dbReference>
<evidence type="ECO:0000256" key="11">
    <source>
        <dbReference type="RuleBase" id="RU003939"/>
    </source>
</evidence>
<dbReference type="CDD" id="cd13835">
    <property type="entry name" value="IHF_A"/>
    <property type="match status" value="1"/>
</dbReference>
<dbReference type="GO" id="GO:0006310">
    <property type="term" value="P:DNA recombination"/>
    <property type="evidence" value="ECO:0007669"/>
    <property type="project" value="UniProtKB-UniRule"/>
</dbReference>
<dbReference type="GO" id="GO:0006417">
    <property type="term" value="P:regulation of translation"/>
    <property type="evidence" value="ECO:0007669"/>
    <property type="project" value="UniProtKB-UniRule"/>
</dbReference>
<evidence type="ECO:0000256" key="7">
    <source>
        <dbReference type="ARBA" id="ARBA00023163"/>
    </source>
</evidence>
<dbReference type="HAMAP" id="MF_00380">
    <property type="entry name" value="IHF_alpha"/>
    <property type="match status" value="1"/>
</dbReference>
<comment type="subunit">
    <text evidence="2 10 12">Heterodimer of an alpha and a beta chain.</text>
</comment>
<evidence type="ECO:0000256" key="1">
    <source>
        <dbReference type="ARBA" id="ARBA00010529"/>
    </source>
</evidence>
<comment type="similarity">
    <text evidence="1 10 11">Belongs to the bacterial histone-like protein family.</text>
</comment>
<reference evidence="14 15" key="1">
    <citation type="submission" date="2014-03" db="EMBL/GenBank/DDBJ databases">
        <title>Draft Genome Sequences of Four Burkholderia Strains.</title>
        <authorList>
            <person name="Liu X.Y."/>
            <person name="Li C.X."/>
            <person name="Xu J.H."/>
        </authorList>
    </citation>
    <scope>NUCLEOTIDE SEQUENCE [LARGE SCALE GENOMIC DNA]</scope>
    <source>
        <strain evidence="14 15">R27</strain>
    </source>
</reference>
<dbReference type="GO" id="GO:0009893">
    <property type="term" value="P:positive regulation of metabolic process"/>
    <property type="evidence" value="ECO:0007669"/>
    <property type="project" value="UniProtKB-ARBA"/>
</dbReference>
<dbReference type="InterPro" id="IPR020816">
    <property type="entry name" value="Histone-like_DNA-bd_CS"/>
</dbReference>
<dbReference type="STRING" id="1071679.BG57_08955"/>
<dbReference type="GO" id="GO:0005829">
    <property type="term" value="C:cytosol"/>
    <property type="evidence" value="ECO:0007669"/>
    <property type="project" value="TreeGrafter"/>
</dbReference>
<evidence type="ECO:0000313" key="15">
    <source>
        <dbReference type="Proteomes" id="UP000027439"/>
    </source>
</evidence>
<dbReference type="SUPFAM" id="SSF47729">
    <property type="entry name" value="IHF-like DNA-binding proteins"/>
    <property type="match status" value="1"/>
</dbReference>
<evidence type="ECO:0000256" key="5">
    <source>
        <dbReference type="ARBA" id="ARBA00023015"/>
    </source>
</evidence>
<organism evidence="14 15">
    <name type="scientific">Caballeronia grimmiae</name>
    <dbReference type="NCBI Taxonomy" id="1071679"/>
    <lineage>
        <taxon>Bacteria</taxon>
        <taxon>Pseudomonadati</taxon>
        <taxon>Pseudomonadota</taxon>
        <taxon>Betaproteobacteria</taxon>
        <taxon>Burkholderiales</taxon>
        <taxon>Burkholderiaceae</taxon>
        <taxon>Caballeronia</taxon>
    </lineage>
</organism>
<evidence type="ECO:0000256" key="10">
    <source>
        <dbReference type="HAMAP-Rule" id="MF_00380"/>
    </source>
</evidence>
<dbReference type="Gene3D" id="4.10.520.10">
    <property type="entry name" value="IHF-like DNA-binding proteins"/>
    <property type="match status" value="1"/>
</dbReference>
<keyword evidence="4 10" id="KW-0810">Translation regulation</keyword>
<dbReference type="GO" id="GO:0030527">
    <property type="term" value="F:structural constituent of chromatin"/>
    <property type="evidence" value="ECO:0007669"/>
    <property type="project" value="InterPro"/>
</dbReference>
<dbReference type="PANTHER" id="PTHR33175">
    <property type="entry name" value="DNA-BINDING PROTEIN HU"/>
    <property type="match status" value="1"/>
</dbReference>
<keyword evidence="7 10" id="KW-0804">Transcription</keyword>
<keyword evidence="8 10" id="KW-0233">DNA recombination</keyword>
<dbReference type="InterPro" id="IPR010992">
    <property type="entry name" value="IHF-like_DNA-bd_dom_sf"/>
</dbReference>
<comment type="caution">
    <text evidence="14">The sequence shown here is derived from an EMBL/GenBank/DDBJ whole genome shotgun (WGS) entry which is preliminary data.</text>
</comment>
<dbReference type="PANTHER" id="PTHR33175:SF2">
    <property type="entry name" value="INTEGRATION HOST FACTOR SUBUNIT ALPHA"/>
    <property type="match status" value="1"/>
</dbReference>
<gene>
    <name evidence="10" type="primary">ihfA</name>
    <name evidence="10" type="synonym">himA</name>
    <name evidence="14" type="ORF">BG57_08955</name>
</gene>
<dbReference type="GO" id="GO:0006355">
    <property type="term" value="P:regulation of DNA-templated transcription"/>
    <property type="evidence" value="ECO:0007669"/>
    <property type="project" value="UniProtKB-UniRule"/>
</dbReference>
<feature type="region of interest" description="Disordered" evidence="13">
    <location>
        <begin position="83"/>
        <end position="105"/>
    </location>
</feature>
<evidence type="ECO:0000256" key="13">
    <source>
        <dbReference type="SAM" id="MobiDB-lite"/>
    </source>
</evidence>
<dbReference type="GO" id="GO:0003677">
    <property type="term" value="F:DNA binding"/>
    <property type="evidence" value="ECO:0007669"/>
    <property type="project" value="UniProtKB-UniRule"/>
</dbReference>
<dbReference type="PROSITE" id="PS00045">
    <property type="entry name" value="HISTONE_LIKE"/>
    <property type="match status" value="1"/>
</dbReference>
<dbReference type="InterPro" id="IPR005684">
    <property type="entry name" value="IHF_alpha"/>
</dbReference>
<keyword evidence="5 10" id="KW-0805">Transcription regulation</keyword>
<evidence type="ECO:0000256" key="8">
    <source>
        <dbReference type="ARBA" id="ARBA00023172"/>
    </source>
</evidence>
<evidence type="ECO:0000256" key="4">
    <source>
        <dbReference type="ARBA" id="ARBA00022845"/>
    </source>
</evidence>
<feature type="region of interest" description="Disordered" evidence="13">
    <location>
        <begin position="16"/>
        <end position="37"/>
    </location>
</feature>
<evidence type="ECO:0000256" key="9">
    <source>
        <dbReference type="ARBA" id="ARBA00054972"/>
    </source>
</evidence>
<accession>A0A069P617</accession>
<dbReference type="EMBL" id="JFHE01000018">
    <property type="protein sequence ID" value="KDR32746.1"/>
    <property type="molecule type" value="Genomic_DNA"/>
</dbReference>
<protein>
    <recommendedName>
        <fullName evidence="3 10">Integration host factor subunit alpha</fullName>
        <shortName evidence="10">IHF-alpha</shortName>
    </recommendedName>
</protein>
<dbReference type="eggNOG" id="COG0776">
    <property type="taxonomic scope" value="Bacteria"/>
</dbReference>
<evidence type="ECO:0000256" key="2">
    <source>
        <dbReference type="ARBA" id="ARBA00011870"/>
    </source>
</evidence>
<keyword evidence="6 10" id="KW-0238">DNA-binding</keyword>